<dbReference type="RefSeq" id="WP_243467262.1">
    <property type="nucleotide sequence ID" value="NZ_BAVR01000013.1"/>
</dbReference>
<keyword evidence="1" id="KW-1133">Transmembrane helix</keyword>
<feature type="domain" description="Metal-dependent phosphohydrolase 7TM intracellular" evidence="2">
    <location>
        <begin position="26"/>
        <end position="176"/>
    </location>
</feature>
<keyword evidence="1" id="KW-0472">Membrane</keyword>
<evidence type="ECO:0000256" key="1">
    <source>
        <dbReference type="SAM" id="Phobius"/>
    </source>
</evidence>
<reference evidence="3" key="1">
    <citation type="journal article" date="2014" name="Genome Announc.">
        <title>Draft Genome Sequence of Clostridium straminisolvens Strain JCM 21531T, Isolated from a Cellulose-Degrading Bacterial Community.</title>
        <authorList>
            <person name="Yuki M."/>
            <person name="Oshima K."/>
            <person name="Suda W."/>
            <person name="Sakamoto M."/>
            <person name="Kitamura K."/>
            <person name="Iida T."/>
            <person name="Hattori M."/>
            <person name="Ohkuma M."/>
        </authorList>
    </citation>
    <scope>NUCLEOTIDE SEQUENCE [LARGE SCALE GENOMIC DNA]</scope>
    <source>
        <strain evidence="3">JCM 21531</strain>
    </source>
</reference>
<evidence type="ECO:0000313" key="3">
    <source>
        <dbReference type="EMBL" id="GAE88066.1"/>
    </source>
</evidence>
<proteinExistence type="predicted"/>
<dbReference type="Proteomes" id="UP000019109">
    <property type="component" value="Unassembled WGS sequence"/>
</dbReference>
<dbReference type="InterPro" id="IPR011621">
    <property type="entry name" value="Metal-dep_PHydrolase_7TM_intra"/>
</dbReference>
<feature type="transmembrane region" description="Helical" evidence="1">
    <location>
        <begin position="23"/>
        <end position="44"/>
    </location>
</feature>
<dbReference type="Pfam" id="PF07698">
    <property type="entry name" value="7TM-7TMR_HD"/>
    <property type="match status" value="1"/>
</dbReference>
<feature type="transmembrane region" description="Helical" evidence="1">
    <location>
        <begin position="56"/>
        <end position="76"/>
    </location>
</feature>
<dbReference type="EMBL" id="BAVR01000013">
    <property type="protein sequence ID" value="GAE88066.1"/>
    <property type="molecule type" value="Genomic_DNA"/>
</dbReference>
<sequence>MTEDKLKVLEELNLLETTSRFDFSFAGGILVILILLSLLLILYMHNFCKKVYYNRTDLILLSVVILMMLLIARGAYEYSSLIIPVFIATMLISILLDLRLAIVVNVVLTIAISLMINYDFKFVYMALISGTFSAFIVSKANQRNRLSLAGIVVSVINVLLVAAIDIMYKAGWETILRECTWFL</sequence>
<name>W4V4F7_9FIRM</name>
<keyword evidence="4" id="KW-1185">Reference proteome</keyword>
<protein>
    <submittedName>
        <fullName evidence="3">Membrane protein</fullName>
    </submittedName>
</protein>
<comment type="caution">
    <text evidence="3">The sequence shown here is derived from an EMBL/GenBank/DDBJ whole genome shotgun (WGS) entry which is preliminary data.</text>
</comment>
<organism evidence="3 4">
    <name type="scientific">Acetivibrio straminisolvens JCM 21531</name>
    <dbReference type="NCBI Taxonomy" id="1294263"/>
    <lineage>
        <taxon>Bacteria</taxon>
        <taxon>Bacillati</taxon>
        <taxon>Bacillota</taxon>
        <taxon>Clostridia</taxon>
        <taxon>Eubacteriales</taxon>
        <taxon>Oscillospiraceae</taxon>
        <taxon>Acetivibrio</taxon>
    </lineage>
</organism>
<feature type="transmembrane region" description="Helical" evidence="1">
    <location>
        <begin position="146"/>
        <end position="168"/>
    </location>
</feature>
<dbReference type="AlphaFoldDB" id="W4V4F7"/>
<evidence type="ECO:0000259" key="2">
    <source>
        <dbReference type="Pfam" id="PF07698"/>
    </source>
</evidence>
<gene>
    <name evidence="3" type="ORF">JCM21531_1484</name>
</gene>
<keyword evidence="1" id="KW-0812">Transmembrane</keyword>
<feature type="transmembrane region" description="Helical" evidence="1">
    <location>
        <begin position="82"/>
        <end position="110"/>
    </location>
</feature>
<feature type="transmembrane region" description="Helical" evidence="1">
    <location>
        <begin position="122"/>
        <end position="140"/>
    </location>
</feature>
<evidence type="ECO:0000313" key="4">
    <source>
        <dbReference type="Proteomes" id="UP000019109"/>
    </source>
</evidence>
<dbReference type="PANTHER" id="PTHR36442">
    <property type="entry name" value="CYCLIC-DI-AMP PHOSPHODIESTERASE PGPH"/>
    <property type="match status" value="1"/>
</dbReference>
<accession>W4V4F7</accession>
<dbReference type="PANTHER" id="PTHR36442:SF1">
    <property type="entry name" value="CYCLIC-DI-AMP PHOSPHODIESTERASE PGPH"/>
    <property type="match status" value="1"/>
</dbReference>
<dbReference type="STRING" id="1294263.JCM21531_1484"/>
<dbReference type="InterPro" id="IPR052722">
    <property type="entry name" value="PgpH_phosphodiesterase"/>
</dbReference>